<evidence type="ECO:0000313" key="2">
    <source>
        <dbReference type="Proteomes" id="UP000093044"/>
    </source>
</evidence>
<dbReference type="AlphaFoldDB" id="A0A1B2I9H9"/>
<protein>
    <submittedName>
        <fullName evidence="1">Uncharacterized protein</fullName>
    </submittedName>
</protein>
<dbReference type="PANTHER" id="PTHR37163">
    <property type="entry name" value="CONSERVED PROTEIN"/>
    <property type="match status" value="1"/>
</dbReference>
<dbReference type="KEGG" id="cpor:BED41_09055"/>
<name>A0A1B2I9H9_9BACT</name>
<proteinExistence type="predicted"/>
<dbReference type="STRING" id="1197717.BED41_09055"/>
<dbReference type="EMBL" id="CP016757">
    <property type="protein sequence ID" value="ANZ46638.1"/>
    <property type="molecule type" value="Genomic_DNA"/>
</dbReference>
<organism evidence="1 2">
    <name type="scientific">Cloacibacillus porcorum</name>
    <dbReference type="NCBI Taxonomy" id="1197717"/>
    <lineage>
        <taxon>Bacteria</taxon>
        <taxon>Thermotogati</taxon>
        <taxon>Synergistota</taxon>
        <taxon>Synergistia</taxon>
        <taxon>Synergistales</taxon>
        <taxon>Synergistaceae</taxon>
        <taxon>Cloacibacillus</taxon>
    </lineage>
</organism>
<accession>A0A1B2I9H9</accession>
<dbReference type="Proteomes" id="UP000093044">
    <property type="component" value="Chromosome"/>
</dbReference>
<dbReference type="PANTHER" id="PTHR37163:SF1">
    <property type="entry name" value="DUF501 DOMAIN-CONTAINING PROTEIN"/>
    <property type="match status" value="1"/>
</dbReference>
<evidence type="ECO:0000313" key="1">
    <source>
        <dbReference type="EMBL" id="ANZ46638.1"/>
    </source>
</evidence>
<gene>
    <name evidence="1" type="ORF">BED41_09055</name>
</gene>
<reference evidence="1" key="1">
    <citation type="submission" date="2016-08" db="EMBL/GenBank/DDBJ databases">
        <title>Complete genome of Cloacibacillus porcorum.</title>
        <authorList>
            <person name="Looft T."/>
            <person name="Bayles D.O."/>
            <person name="Alt D.P."/>
        </authorList>
    </citation>
    <scope>NUCLEOTIDE SEQUENCE [LARGE SCALE GENOMIC DNA]</scope>
    <source>
        <strain evidence="1">CL-84</strain>
    </source>
</reference>
<sequence>MRGRKFDASAVIAAARRCRHGCPQIIVSSPVSASGVPFPTIFWLTCPFLDHRCGELESEQRISELEALFAAMPAAAVEKMHQDYAALRLVLIGGGKSSALSEMNEGMRRVLTESGVGGINWREARQAVKCLHLQTATWLGMGAHPAGEWLAEKLGALDCADGRCLKPPADPCP</sequence>
<keyword evidence="2" id="KW-1185">Reference proteome</keyword>
<dbReference type="InterPro" id="IPR007511">
    <property type="entry name" value="DUF501"/>
</dbReference>
<dbReference type="Pfam" id="PF04417">
    <property type="entry name" value="DUF501"/>
    <property type="match status" value="1"/>
</dbReference>